<name>A0A0R2CAY3_9LACO</name>
<dbReference type="RefSeq" id="WP_026049519.1">
    <property type="nucleotide sequence ID" value="NZ_AHYZ01000100.1"/>
</dbReference>
<gene>
    <name evidence="5" type="ORF">FD21_GL000510</name>
</gene>
<dbReference type="PATRIC" id="fig|1133569.4.peg.545"/>
<evidence type="ECO:0000256" key="2">
    <source>
        <dbReference type="ARBA" id="ARBA00023125"/>
    </source>
</evidence>
<dbReference type="InterPro" id="IPR036388">
    <property type="entry name" value="WH-like_DNA-bd_sf"/>
</dbReference>
<comment type="caution">
    <text evidence="5">The sequence shown here is derived from an EMBL/GenBank/DDBJ whole genome shotgun (WGS) entry which is preliminary data.</text>
</comment>
<dbReference type="OrthoDB" id="2328486at2"/>
<dbReference type="Gene3D" id="1.10.10.10">
    <property type="entry name" value="Winged helix-like DNA-binding domain superfamily/Winged helix DNA-binding domain"/>
    <property type="match status" value="1"/>
</dbReference>
<dbReference type="Pfam" id="PF12802">
    <property type="entry name" value="MarR_2"/>
    <property type="match status" value="1"/>
</dbReference>
<dbReference type="PANTHER" id="PTHR35790">
    <property type="entry name" value="HTH-TYPE TRANSCRIPTIONAL REGULATOR PCHR"/>
    <property type="match status" value="1"/>
</dbReference>
<dbReference type="SUPFAM" id="SSF46785">
    <property type="entry name" value="Winged helix' DNA-binding domain"/>
    <property type="match status" value="1"/>
</dbReference>
<dbReference type="AlphaFoldDB" id="A0A0R2CAY3"/>
<evidence type="ECO:0000313" key="6">
    <source>
        <dbReference type="Proteomes" id="UP000051576"/>
    </source>
</evidence>
<evidence type="ECO:0000259" key="4">
    <source>
        <dbReference type="PROSITE" id="PS50995"/>
    </source>
</evidence>
<dbReference type="PANTHER" id="PTHR35790:SF4">
    <property type="entry name" value="HTH-TYPE TRANSCRIPTIONAL REGULATOR PCHR"/>
    <property type="match status" value="1"/>
</dbReference>
<organism evidence="5 6">
    <name type="scientific">Liquorilactobacillus vini DSM 20605</name>
    <dbReference type="NCBI Taxonomy" id="1133569"/>
    <lineage>
        <taxon>Bacteria</taxon>
        <taxon>Bacillati</taxon>
        <taxon>Bacillota</taxon>
        <taxon>Bacilli</taxon>
        <taxon>Lactobacillales</taxon>
        <taxon>Lactobacillaceae</taxon>
        <taxon>Liquorilactobacillus</taxon>
    </lineage>
</organism>
<feature type="domain" description="HTH marR-type" evidence="4">
    <location>
        <begin position="5"/>
        <end position="151"/>
    </location>
</feature>
<dbReference type="InterPro" id="IPR000835">
    <property type="entry name" value="HTH_MarR-typ"/>
</dbReference>
<dbReference type="GO" id="GO:0003677">
    <property type="term" value="F:DNA binding"/>
    <property type="evidence" value="ECO:0007669"/>
    <property type="project" value="UniProtKB-KW"/>
</dbReference>
<keyword evidence="2" id="KW-0238">DNA-binding</keyword>
<proteinExistence type="predicted"/>
<dbReference type="EMBL" id="AYYX01000016">
    <property type="protein sequence ID" value="KRM88957.1"/>
    <property type="molecule type" value="Genomic_DNA"/>
</dbReference>
<keyword evidence="1" id="KW-0805">Transcription regulation</keyword>
<dbReference type="InterPro" id="IPR052067">
    <property type="entry name" value="Metal_resp_HTH_trans_reg"/>
</dbReference>
<dbReference type="SMART" id="SM00347">
    <property type="entry name" value="HTH_MARR"/>
    <property type="match status" value="1"/>
</dbReference>
<evidence type="ECO:0000256" key="1">
    <source>
        <dbReference type="ARBA" id="ARBA00023015"/>
    </source>
</evidence>
<dbReference type="Proteomes" id="UP000051576">
    <property type="component" value="Unassembled WGS sequence"/>
</dbReference>
<keyword evidence="3" id="KW-0804">Transcription</keyword>
<dbReference type="PROSITE" id="PS50995">
    <property type="entry name" value="HTH_MARR_2"/>
    <property type="match status" value="1"/>
</dbReference>
<dbReference type="InterPro" id="IPR036390">
    <property type="entry name" value="WH_DNA-bd_sf"/>
</dbReference>
<sequence length="160" mass="18541">MTLQTTKLINQIIEAYSRLLMMDNQDDQEKTWLNQQTHFAVGLSTLQFQILSFLKHQPHSNAKQIAQQLAILPGTLSKSLHILTKKALTDFQVDQTDQRKKYYWLTAAGLEVAQAHDQLAIMKKSHLKKYLDQFSQTELTVIMHFLHELIKAEKTTNYSN</sequence>
<dbReference type="GO" id="GO:0003700">
    <property type="term" value="F:DNA-binding transcription factor activity"/>
    <property type="evidence" value="ECO:0007669"/>
    <property type="project" value="InterPro"/>
</dbReference>
<dbReference type="STRING" id="1133569.FD21_GL000510"/>
<keyword evidence="6" id="KW-1185">Reference proteome</keyword>
<reference evidence="5 6" key="1">
    <citation type="journal article" date="2015" name="Genome Announc.">
        <title>Expanding the biotechnology potential of lactobacilli through comparative genomics of 213 strains and associated genera.</title>
        <authorList>
            <person name="Sun Z."/>
            <person name="Harris H.M."/>
            <person name="McCann A."/>
            <person name="Guo C."/>
            <person name="Argimon S."/>
            <person name="Zhang W."/>
            <person name="Yang X."/>
            <person name="Jeffery I.B."/>
            <person name="Cooney J.C."/>
            <person name="Kagawa T.F."/>
            <person name="Liu W."/>
            <person name="Song Y."/>
            <person name="Salvetti E."/>
            <person name="Wrobel A."/>
            <person name="Rasinkangas P."/>
            <person name="Parkhill J."/>
            <person name="Rea M.C."/>
            <person name="O'Sullivan O."/>
            <person name="Ritari J."/>
            <person name="Douillard F.P."/>
            <person name="Paul Ross R."/>
            <person name="Yang R."/>
            <person name="Briner A.E."/>
            <person name="Felis G.E."/>
            <person name="de Vos W.M."/>
            <person name="Barrangou R."/>
            <person name="Klaenhammer T.R."/>
            <person name="Caufield P.W."/>
            <person name="Cui Y."/>
            <person name="Zhang H."/>
            <person name="O'Toole P.W."/>
        </authorList>
    </citation>
    <scope>NUCLEOTIDE SEQUENCE [LARGE SCALE GENOMIC DNA]</scope>
    <source>
        <strain evidence="5 6">DSM 20605</strain>
    </source>
</reference>
<protein>
    <recommendedName>
        <fullName evidence="4">HTH marR-type domain-containing protein</fullName>
    </recommendedName>
</protein>
<dbReference type="eggNOG" id="ENOG5030AT0">
    <property type="taxonomic scope" value="Bacteria"/>
</dbReference>
<evidence type="ECO:0000313" key="5">
    <source>
        <dbReference type="EMBL" id="KRM88957.1"/>
    </source>
</evidence>
<evidence type="ECO:0000256" key="3">
    <source>
        <dbReference type="ARBA" id="ARBA00023163"/>
    </source>
</evidence>
<accession>A0A0R2CAY3</accession>